<evidence type="ECO:0000256" key="7">
    <source>
        <dbReference type="SAM" id="MobiDB-lite"/>
    </source>
</evidence>
<dbReference type="CDD" id="cd08049">
    <property type="entry name" value="TAF8"/>
    <property type="match status" value="1"/>
</dbReference>
<evidence type="ECO:0000256" key="5">
    <source>
        <dbReference type="ARBA" id="ARBA00023163"/>
    </source>
</evidence>
<dbReference type="Pfam" id="PF10406">
    <property type="entry name" value="TAF8_C"/>
    <property type="match status" value="1"/>
</dbReference>
<evidence type="ECO:0000256" key="2">
    <source>
        <dbReference type="ARBA" id="ARBA00008767"/>
    </source>
</evidence>
<proteinExistence type="inferred from homology"/>
<gene>
    <name evidence="9" type="ORF">OHC33_006039</name>
</gene>
<comment type="subcellular location">
    <subcellularLocation>
        <location evidence="1">Nucleus</location>
    </subcellularLocation>
</comment>
<keyword evidence="6" id="KW-0539">Nucleus</keyword>
<evidence type="ECO:0000256" key="4">
    <source>
        <dbReference type="ARBA" id="ARBA00023015"/>
    </source>
</evidence>
<feature type="compositionally biased region" description="Low complexity" evidence="7">
    <location>
        <begin position="305"/>
        <end position="314"/>
    </location>
</feature>
<dbReference type="CDD" id="cd00076">
    <property type="entry name" value="HFD_SF"/>
    <property type="match status" value="1"/>
</dbReference>
<evidence type="ECO:0000313" key="9">
    <source>
        <dbReference type="EMBL" id="KAK5952918.1"/>
    </source>
</evidence>
<dbReference type="Proteomes" id="UP001316803">
    <property type="component" value="Unassembled WGS sequence"/>
</dbReference>
<evidence type="ECO:0000256" key="6">
    <source>
        <dbReference type="ARBA" id="ARBA00023242"/>
    </source>
</evidence>
<dbReference type="InterPro" id="IPR019473">
    <property type="entry name" value="TFIID_su8_C"/>
</dbReference>
<feature type="compositionally biased region" description="Pro residues" evidence="7">
    <location>
        <begin position="137"/>
        <end position="146"/>
    </location>
</feature>
<comment type="caution">
    <text evidence="9">The sequence shown here is derived from an EMBL/GenBank/DDBJ whole genome shotgun (WGS) entry which is preliminary data.</text>
</comment>
<feature type="region of interest" description="Disordered" evidence="7">
    <location>
        <begin position="288"/>
        <end position="346"/>
    </location>
</feature>
<dbReference type="EMBL" id="JAKLMC020000013">
    <property type="protein sequence ID" value="KAK5952918.1"/>
    <property type="molecule type" value="Genomic_DNA"/>
</dbReference>
<protein>
    <recommendedName>
        <fullName evidence="3">Transcription initiation factor TFIID subunit 8</fullName>
    </recommendedName>
</protein>
<keyword evidence="10" id="KW-1185">Reference proteome</keyword>
<dbReference type="GO" id="GO:0006367">
    <property type="term" value="P:transcription initiation at RNA polymerase II promoter"/>
    <property type="evidence" value="ECO:0007669"/>
    <property type="project" value="TreeGrafter"/>
</dbReference>
<evidence type="ECO:0000256" key="3">
    <source>
        <dbReference type="ARBA" id="ARBA00017307"/>
    </source>
</evidence>
<feature type="region of interest" description="Disordered" evidence="7">
    <location>
        <begin position="127"/>
        <end position="154"/>
    </location>
</feature>
<accession>A0AAN8EV70</accession>
<comment type="similarity">
    <text evidence="2">Belongs to the TAF8 family.</text>
</comment>
<evidence type="ECO:0000313" key="10">
    <source>
        <dbReference type="Proteomes" id="UP001316803"/>
    </source>
</evidence>
<dbReference type="PANTHER" id="PTHR46469:SF1">
    <property type="entry name" value="TRANSCRIPTION INITIATION FACTOR TFIID SUBUNIT 8"/>
    <property type="match status" value="1"/>
</dbReference>
<name>A0AAN8EV70_9EURO</name>
<feature type="domain" description="Transcription factor TFIID subunit 8 C-terminal" evidence="8">
    <location>
        <begin position="180"/>
        <end position="225"/>
    </location>
</feature>
<reference evidence="9 10" key="1">
    <citation type="submission" date="2022-12" db="EMBL/GenBank/DDBJ databases">
        <title>Genomic features and morphological characterization of a novel Knufia sp. strain isolated from spacecraft assembly facility.</title>
        <authorList>
            <person name="Teixeira M."/>
            <person name="Chander A.M."/>
            <person name="Stajich J.E."/>
            <person name="Venkateswaran K."/>
        </authorList>
    </citation>
    <scope>NUCLEOTIDE SEQUENCE [LARGE SCALE GENOMIC DNA]</scope>
    <source>
        <strain evidence="9 10">FJI-L2-BK-P2</strain>
    </source>
</reference>
<evidence type="ECO:0000256" key="1">
    <source>
        <dbReference type="ARBA" id="ARBA00004123"/>
    </source>
</evidence>
<dbReference type="GO" id="GO:0005669">
    <property type="term" value="C:transcription factor TFIID complex"/>
    <property type="evidence" value="ECO:0007669"/>
    <property type="project" value="InterPro"/>
</dbReference>
<sequence>MTLVDMNEPGQPPLKRQKLPYHHKHRIQHRPPIVPGEPALLPQELLDKLLVESIKTVCEEQAYKQEIYEPYIDSVALEAIRNAADEFVQNLCQKVRRSMNAARRNTPIAPDFDSAFYALDLPLPDDQLSPYTTKPEINPPLLPTPPPDDELHHSHELPERLLGPELSRQQDLKKFSFNTSSLPPVPSAHTYRDTAVFLERETDSKRIRELATEEGKLGEQALRKLAGAAKLDVALSTEPETRYVKDRRPRRLRRMPILTEEAMFEETMRELLKSEPGDFELGPVVSSEKQYRMPDEGRVKRKPLTTTASARASGESGGGVGKYNLLPPPMSKPKPPAQNADVAFEL</sequence>
<keyword evidence="5" id="KW-0804">Transcription</keyword>
<keyword evidence="4" id="KW-0805">Transcription regulation</keyword>
<dbReference type="InterPro" id="IPR037818">
    <property type="entry name" value="TAF8"/>
</dbReference>
<dbReference type="PANTHER" id="PTHR46469">
    <property type="entry name" value="TRANSCRIPTION INITIATION FACTOR TFIID SUBUNIT 8"/>
    <property type="match status" value="1"/>
</dbReference>
<feature type="compositionally biased region" description="Basic and acidic residues" evidence="7">
    <location>
        <begin position="289"/>
        <end position="298"/>
    </location>
</feature>
<dbReference type="AlphaFoldDB" id="A0AAN8EV70"/>
<feature type="compositionally biased region" description="Pro residues" evidence="7">
    <location>
        <begin position="326"/>
        <end position="336"/>
    </location>
</feature>
<evidence type="ECO:0000259" key="8">
    <source>
        <dbReference type="Pfam" id="PF10406"/>
    </source>
</evidence>
<organism evidence="9 10">
    <name type="scientific">Knufia fluminis</name>
    <dbReference type="NCBI Taxonomy" id="191047"/>
    <lineage>
        <taxon>Eukaryota</taxon>
        <taxon>Fungi</taxon>
        <taxon>Dikarya</taxon>
        <taxon>Ascomycota</taxon>
        <taxon>Pezizomycotina</taxon>
        <taxon>Eurotiomycetes</taxon>
        <taxon>Chaetothyriomycetidae</taxon>
        <taxon>Chaetothyriales</taxon>
        <taxon>Trichomeriaceae</taxon>
        <taxon>Knufia</taxon>
    </lineage>
</organism>